<gene>
    <name evidence="10" type="ORF">SSX86_014405</name>
</gene>
<evidence type="ECO:0000256" key="9">
    <source>
        <dbReference type="SAM" id="SignalP"/>
    </source>
</evidence>
<evidence type="ECO:0000256" key="7">
    <source>
        <dbReference type="ARBA" id="ARBA00023278"/>
    </source>
</evidence>
<dbReference type="AlphaFoldDB" id="A0AAP0GZC7"/>
<dbReference type="GO" id="GO:0006995">
    <property type="term" value="P:cellular response to nitrogen starvation"/>
    <property type="evidence" value="ECO:0007669"/>
    <property type="project" value="UniProtKB-ARBA"/>
</dbReference>
<keyword evidence="3" id="KW-0052">Apoplast</keyword>
<dbReference type="InterPro" id="IPR033250">
    <property type="entry name" value="CEP"/>
</dbReference>
<comment type="subcellular location">
    <subcellularLocation>
        <location evidence="1">Secreted</location>
        <location evidence="1">Extracellular space</location>
        <location evidence="1">Apoplast</location>
    </subcellularLocation>
</comment>
<dbReference type="GO" id="GO:0048364">
    <property type="term" value="P:root development"/>
    <property type="evidence" value="ECO:0007669"/>
    <property type="project" value="InterPro"/>
</dbReference>
<name>A0AAP0GZC7_9ASTR</name>
<dbReference type="Proteomes" id="UP001408789">
    <property type="component" value="Unassembled WGS sequence"/>
</dbReference>
<evidence type="ECO:0000256" key="8">
    <source>
        <dbReference type="SAM" id="MobiDB-lite"/>
    </source>
</evidence>
<feature type="signal peptide" evidence="9">
    <location>
        <begin position="1"/>
        <end position="17"/>
    </location>
</feature>
<evidence type="ECO:0000313" key="10">
    <source>
        <dbReference type="EMBL" id="KAK9067081.1"/>
    </source>
</evidence>
<dbReference type="GO" id="GO:1902025">
    <property type="term" value="P:nitrate import"/>
    <property type="evidence" value="ECO:0007669"/>
    <property type="project" value="TreeGrafter"/>
</dbReference>
<keyword evidence="5" id="KW-0372">Hormone</keyword>
<keyword evidence="11" id="KW-1185">Reference proteome</keyword>
<dbReference type="GO" id="GO:0048046">
    <property type="term" value="C:apoplast"/>
    <property type="evidence" value="ECO:0007669"/>
    <property type="project" value="UniProtKB-SubCell"/>
</dbReference>
<proteinExistence type="inferred from homology"/>
<evidence type="ECO:0000256" key="5">
    <source>
        <dbReference type="ARBA" id="ARBA00022702"/>
    </source>
</evidence>
<keyword evidence="4" id="KW-0964">Secreted</keyword>
<evidence type="ECO:0000256" key="1">
    <source>
        <dbReference type="ARBA" id="ARBA00004271"/>
    </source>
</evidence>
<reference evidence="10 11" key="1">
    <citation type="submission" date="2024-04" db="EMBL/GenBank/DDBJ databases">
        <title>The reference genome of an endangered Asteraceae, Deinandra increscens subsp. villosa, native to the Central Coast of California.</title>
        <authorList>
            <person name="Guilliams M."/>
            <person name="Hasenstab-Lehman K."/>
            <person name="Meyer R."/>
            <person name="Mcevoy S."/>
        </authorList>
    </citation>
    <scope>NUCLEOTIDE SEQUENCE [LARGE SCALE GENOMIC DNA]</scope>
    <source>
        <tissue evidence="10">Leaf</tissue>
    </source>
</reference>
<keyword evidence="7" id="KW-0379">Hydroxylation</keyword>
<dbReference type="GO" id="GO:1901371">
    <property type="term" value="P:regulation of leaf morphogenesis"/>
    <property type="evidence" value="ECO:0007669"/>
    <property type="project" value="TreeGrafter"/>
</dbReference>
<dbReference type="GO" id="GO:0005179">
    <property type="term" value="F:hormone activity"/>
    <property type="evidence" value="ECO:0007669"/>
    <property type="project" value="UniProtKB-KW"/>
</dbReference>
<dbReference type="PANTHER" id="PTHR33348:SF3">
    <property type="entry name" value="PRECURSOR OF CEP1"/>
    <property type="match status" value="1"/>
</dbReference>
<evidence type="ECO:0000256" key="2">
    <source>
        <dbReference type="ARBA" id="ARBA00008963"/>
    </source>
</evidence>
<feature type="chain" id="PRO_5042997450" evidence="9">
    <location>
        <begin position="18"/>
        <end position="112"/>
    </location>
</feature>
<dbReference type="PANTHER" id="PTHR33348">
    <property type="entry name" value="PRECURSOR OF CEP5"/>
    <property type="match status" value="1"/>
</dbReference>
<organism evidence="10 11">
    <name type="scientific">Deinandra increscens subsp. villosa</name>
    <dbReference type="NCBI Taxonomy" id="3103831"/>
    <lineage>
        <taxon>Eukaryota</taxon>
        <taxon>Viridiplantae</taxon>
        <taxon>Streptophyta</taxon>
        <taxon>Embryophyta</taxon>
        <taxon>Tracheophyta</taxon>
        <taxon>Spermatophyta</taxon>
        <taxon>Magnoliopsida</taxon>
        <taxon>eudicotyledons</taxon>
        <taxon>Gunneridae</taxon>
        <taxon>Pentapetalae</taxon>
        <taxon>asterids</taxon>
        <taxon>campanulids</taxon>
        <taxon>Asterales</taxon>
        <taxon>Asteraceae</taxon>
        <taxon>Asteroideae</taxon>
        <taxon>Heliantheae alliance</taxon>
        <taxon>Madieae</taxon>
        <taxon>Madiinae</taxon>
        <taxon>Deinandra</taxon>
    </lineage>
</organism>
<dbReference type="GO" id="GO:2000280">
    <property type="term" value="P:regulation of root development"/>
    <property type="evidence" value="ECO:0007669"/>
    <property type="project" value="TreeGrafter"/>
</dbReference>
<comment type="caution">
    <text evidence="10">The sequence shown here is derived from an EMBL/GenBank/DDBJ whole genome shotgun (WGS) entry which is preliminary data.</text>
</comment>
<accession>A0AAP0GZC7</accession>
<evidence type="ECO:0000256" key="6">
    <source>
        <dbReference type="ARBA" id="ARBA00022729"/>
    </source>
</evidence>
<keyword evidence="6 9" id="KW-0732">Signal</keyword>
<evidence type="ECO:0000256" key="4">
    <source>
        <dbReference type="ARBA" id="ARBA00022525"/>
    </source>
</evidence>
<comment type="similarity">
    <text evidence="2">Belongs to the C-terminally encoded plant signaling peptide (CEP) family.</text>
</comment>
<evidence type="ECO:0000313" key="11">
    <source>
        <dbReference type="Proteomes" id="UP001408789"/>
    </source>
</evidence>
<sequence length="112" mass="12207">MDLPKLIILTLFTLTLAINLQVHCVEGSRHLKQHIDHKNNPANKTVINGERSHETGYASEAVYTQPITPKPPSETLIGSKPLPQMQPPPHGVEDFRPTAPGHSPGAGHSIQN</sequence>
<protein>
    <submittedName>
        <fullName evidence="10">Uncharacterized protein</fullName>
    </submittedName>
</protein>
<feature type="region of interest" description="Disordered" evidence="8">
    <location>
        <begin position="65"/>
        <end position="112"/>
    </location>
</feature>
<evidence type="ECO:0000256" key="3">
    <source>
        <dbReference type="ARBA" id="ARBA00022523"/>
    </source>
</evidence>
<dbReference type="EMBL" id="JBCNJP010000015">
    <property type="protein sequence ID" value="KAK9067081.1"/>
    <property type="molecule type" value="Genomic_DNA"/>
</dbReference>